<comment type="caution">
    <text evidence="2">The sequence shown here is derived from an EMBL/GenBank/DDBJ whole genome shotgun (WGS) entry which is preliminary data.</text>
</comment>
<organism evidence="2 3">
    <name type="scientific">Ramazzottius varieornatus</name>
    <name type="common">Water bear</name>
    <name type="synonym">Tardigrade</name>
    <dbReference type="NCBI Taxonomy" id="947166"/>
    <lineage>
        <taxon>Eukaryota</taxon>
        <taxon>Metazoa</taxon>
        <taxon>Ecdysozoa</taxon>
        <taxon>Tardigrada</taxon>
        <taxon>Eutardigrada</taxon>
        <taxon>Parachela</taxon>
        <taxon>Hypsibioidea</taxon>
        <taxon>Ramazzottiidae</taxon>
        <taxon>Ramazzottius</taxon>
    </lineage>
</organism>
<feature type="region of interest" description="Disordered" evidence="1">
    <location>
        <begin position="197"/>
        <end position="216"/>
    </location>
</feature>
<sequence>MNNSPHFPKLAAFLYDAGHFDAVTKPHRIVGKDARCGVGFEFVNNPAQHACARACSRCHQFECSSRQNPQPCTITCKDCRNKFSAEDCYQNHLRCIVRCDAKKEAKSTCHAYERCADCYSFIRAPGRPRSDPYDCDAQYCSVCKKFVSHGHRCYMKTGSAAIPKRTLVATSKKSYAAGEEHGVEDLVFGAEDFLPDGQAQPPAARTRGHHDQRTFT</sequence>
<accession>A0A1D1UCK2</accession>
<dbReference type="Proteomes" id="UP000186922">
    <property type="component" value="Unassembled WGS sequence"/>
</dbReference>
<name>A0A1D1UCK2_RAMVA</name>
<dbReference type="AlphaFoldDB" id="A0A1D1UCK2"/>
<evidence type="ECO:0000313" key="2">
    <source>
        <dbReference type="EMBL" id="GAU87221.1"/>
    </source>
</evidence>
<dbReference type="EMBL" id="BDGG01000001">
    <property type="protein sequence ID" value="GAU87221.1"/>
    <property type="molecule type" value="Genomic_DNA"/>
</dbReference>
<dbReference type="STRING" id="947166.A0A1D1UCK2"/>
<keyword evidence="3" id="KW-1185">Reference proteome</keyword>
<proteinExistence type="predicted"/>
<evidence type="ECO:0000313" key="3">
    <source>
        <dbReference type="Proteomes" id="UP000186922"/>
    </source>
</evidence>
<protein>
    <submittedName>
        <fullName evidence="2">Uncharacterized protein</fullName>
    </submittedName>
</protein>
<gene>
    <name evidence="2" type="primary">RvY_00104-1</name>
    <name evidence="2" type="synonym">RvY_00104.1</name>
    <name evidence="2" type="ORF">RvY_00104</name>
</gene>
<evidence type="ECO:0000256" key="1">
    <source>
        <dbReference type="SAM" id="MobiDB-lite"/>
    </source>
</evidence>
<reference evidence="2 3" key="1">
    <citation type="journal article" date="2016" name="Nat. Commun.">
        <title>Extremotolerant tardigrade genome and improved radiotolerance of human cultured cells by tardigrade-unique protein.</title>
        <authorList>
            <person name="Hashimoto T."/>
            <person name="Horikawa D.D."/>
            <person name="Saito Y."/>
            <person name="Kuwahara H."/>
            <person name="Kozuka-Hata H."/>
            <person name="Shin-I T."/>
            <person name="Minakuchi Y."/>
            <person name="Ohishi K."/>
            <person name="Motoyama A."/>
            <person name="Aizu T."/>
            <person name="Enomoto A."/>
            <person name="Kondo K."/>
            <person name="Tanaka S."/>
            <person name="Hara Y."/>
            <person name="Koshikawa S."/>
            <person name="Sagara H."/>
            <person name="Miura T."/>
            <person name="Yokobori S."/>
            <person name="Miyagawa K."/>
            <person name="Suzuki Y."/>
            <person name="Kubo T."/>
            <person name="Oyama M."/>
            <person name="Kohara Y."/>
            <person name="Fujiyama A."/>
            <person name="Arakawa K."/>
            <person name="Katayama T."/>
            <person name="Toyoda A."/>
            <person name="Kunieda T."/>
        </authorList>
    </citation>
    <scope>NUCLEOTIDE SEQUENCE [LARGE SCALE GENOMIC DNA]</scope>
    <source>
        <strain evidence="2 3">YOKOZUNA-1</strain>
    </source>
</reference>